<accession>A0ABR4QB87</accession>
<organism evidence="2 3">
    <name type="scientific">Taenia crassiceps</name>
    <dbReference type="NCBI Taxonomy" id="6207"/>
    <lineage>
        <taxon>Eukaryota</taxon>
        <taxon>Metazoa</taxon>
        <taxon>Spiralia</taxon>
        <taxon>Lophotrochozoa</taxon>
        <taxon>Platyhelminthes</taxon>
        <taxon>Cestoda</taxon>
        <taxon>Eucestoda</taxon>
        <taxon>Cyclophyllidea</taxon>
        <taxon>Taeniidae</taxon>
        <taxon>Taenia</taxon>
    </lineage>
</organism>
<dbReference type="Proteomes" id="UP001651158">
    <property type="component" value="Unassembled WGS sequence"/>
</dbReference>
<feature type="region of interest" description="Disordered" evidence="1">
    <location>
        <begin position="45"/>
        <end position="68"/>
    </location>
</feature>
<name>A0ABR4QB87_9CEST</name>
<feature type="compositionally biased region" description="Polar residues" evidence="1">
    <location>
        <begin position="47"/>
        <end position="56"/>
    </location>
</feature>
<reference evidence="2 3" key="1">
    <citation type="journal article" date="2022" name="Front. Cell. Infect. Microbiol.">
        <title>The Genomes of Two Strains of Taenia crassiceps the Animal Model for the Study of Human Cysticercosis.</title>
        <authorList>
            <person name="Bobes R.J."/>
            <person name="Estrada K."/>
            <person name="Rios-Valencia D.G."/>
            <person name="Calderon-Gallegos A."/>
            <person name="de la Torre P."/>
            <person name="Carrero J.C."/>
            <person name="Sanchez-Flores A."/>
            <person name="Laclette J.P."/>
        </authorList>
    </citation>
    <scope>NUCLEOTIDE SEQUENCE [LARGE SCALE GENOMIC DNA]</scope>
    <source>
        <strain evidence="2">WFUcys</strain>
    </source>
</reference>
<evidence type="ECO:0000313" key="3">
    <source>
        <dbReference type="Proteomes" id="UP001651158"/>
    </source>
</evidence>
<dbReference type="EMBL" id="JAKROA010000005">
    <property type="protein sequence ID" value="KAL5106964.1"/>
    <property type="molecule type" value="Genomic_DNA"/>
</dbReference>
<protein>
    <submittedName>
        <fullName evidence="2">Uncharacterized protein</fullName>
    </submittedName>
</protein>
<proteinExistence type="predicted"/>
<sequence>MGKHTNDALAMWSNFSSKQLCYLDLGVVLSTYAWTMKVCESKKNFHKQQSPAFSGKSTRRSAKDGGRSEATICNASVDVAFS</sequence>
<evidence type="ECO:0000313" key="2">
    <source>
        <dbReference type="EMBL" id="KAL5106964.1"/>
    </source>
</evidence>
<keyword evidence="3" id="KW-1185">Reference proteome</keyword>
<gene>
    <name evidence="2" type="ORF">TcWFU_006906</name>
</gene>
<evidence type="ECO:0000256" key="1">
    <source>
        <dbReference type="SAM" id="MobiDB-lite"/>
    </source>
</evidence>
<comment type="caution">
    <text evidence="2">The sequence shown here is derived from an EMBL/GenBank/DDBJ whole genome shotgun (WGS) entry which is preliminary data.</text>
</comment>